<dbReference type="AlphaFoldDB" id="A0A3N6MFQ5"/>
<dbReference type="Gene3D" id="3.40.50.300">
    <property type="entry name" value="P-loop containing nucleotide triphosphate hydrolases"/>
    <property type="match status" value="1"/>
</dbReference>
<evidence type="ECO:0000313" key="2">
    <source>
        <dbReference type="EMBL" id="RQH01778.1"/>
    </source>
</evidence>
<keyword evidence="2" id="KW-0067">ATP-binding</keyword>
<dbReference type="EMBL" id="REFZ01000003">
    <property type="protein sequence ID" value="RQH01778.1"/>
    <property type="molecule type" value="Genomic_DNA"/>
</dbReference>
<feature type="region of interest" description="Disordered" evidence="1">
    <location>
        <begin position="1"/>
        <end position="20"/>
    </location>
</feature>
<evidence type="ECO:0000313" key="3">
    <source>
        <dbReference type="Proteomes" id="UP000281431"/>
    </source>
</evidence>
<proteinExistence type="predicted"/>
<dbReference type="Proteomes" id="UP000281431">
    <property type="component" value="Unassembled WGS sequence"/>
</dbReference>
<protein>
    <submittedName>
        <fullName evidence="2">ATP-binding protein</fullName>
    </submittedName>
</protein>
<keyword evidence="3" id="KW-1185">Reference proteome</keyword>
<feature type="compositionally biased region" description="Low complexity" evidence="1">
    <location>
        <begin position="1"/>
        <end position="11"/>
    </location>
</feature>
<dbReference type="OrthoDB" id="201804at2157"/>
<reference evidence="2 3" key="1">
    <citation type="submission" date="2018-10" db="EMBL/GenBank/DDBJ databases">
        <title>Natrarchaeobius chitinivorans gen. nov., sp. nov., and Natrarchaeobius haloalkaliphilus sp. nov., alkaliphilic, chitin-utilizing haloarchaea from hypersaline alkaline lakes.</title>
        <authorList>
            <person name="Sorokin D.Y."/>
            <person name="Elcheninov A.G."/>
            <person name="Kostrikina N.A."/>
            <person name="Bale N.J."/>
            <person name="Sinninghe Damste J.S."/>
            <person name="Khijniak T.V."/>
            <person name="Kublanov I.V."/>
            <person name="Toshchakov S.V."/>
        </authorList>
    </citation>
    <scope>NUCLEOTIDE SEQUENCE [LARGE SCALE GENOMIC DNA]</scope>
    <source>
        <strain evidence="2 3">AArcht7</strain>
    </source>
</reference>
<accession>A0A3N6MFQ5</accession>
<name>A0A3N6MFQ5_NATCH</name>
<keyword evidence="2" id="KW-0547">Nucleotide-binding</keyword>
<dbReference type="InterPro" id="IPR027417">
    <property type="entry name" value="P-loop_NTPase"/>
</dbReference>
<organism evidence="2 3">
    <name type="scientific">Natrarchaeobius chitinivorans</name>
    <dbReference type="NCBI Taxonomy" id="1679083"/>
    <lineage>
        <taxon>Archaea</taxon>
        <taxon>Methanobacteriati</taxon>
        <taxon>Methanobacteriota</taxon>
        <taxon>Stenosarchaea group</taxon>
        <taxon>Halobacteria</taxon>
        <taxon>Halobacteriales</taxon>
        <taxon>Natrialbaceae</taxon>
        <taxon>Natrarchaeobius</taxon>
    </lineage>
</organism>
<sequence>MSTTTTETGATESERTSETRHVAFVGDAGVGKTTIAALVAARLAERTRVRVTGEAAQLVGDRGDRPVGALGLEWTIDDCPPDAEAIGARAERLDAAFVVATPETLESVARYERRASNHDVECFLVVNRFREPARNRLRTFDGPELAEYFYEDEAIRTAVADGNVPTLSEWTVEAILIEALERGERSIVNVEVEERADADSLVDAFETAGYDAAFFACNCRCHDGHVLARRRG</sequence>
<evidence type="ECO:0000256" key="1">
    <source>
        <dbReference type="SAM" id="MobiDB-lite"/>
    </source>
</evidence>
<dbReference type="SUPFAM" id="SSF52540">
    <property type="entry name" value="P-loop containing nucleoside triphosphate hydrolases"/>
    <property type="match status" value="1"/>
</dbReference>
<dbReference type="GO" id="GO:0005524">
    <property type="term" value="F:ATP binding"/>
    <property type="evidence" value="ECO:0007669"/>
    <property type="project" value="UniProtKB-KW"/>
</dbReference>
<comment type="caution">
    <text evidence="2">The sequence shown here is derived from an EMBL/GenBank/DDBJ whole genome shotgun (WGS) entry which is preliminary data.</text>
</comment>
<gene>
    <name evidence="2" type="ORF">EA472_05500</name>
</gene>